<dbReference type="AlphaFoldDB" id="A0AAD6MW46"/>
<keyword evidence="3" id="KW-1185">Reference proteome</keyword>
<evidence type="ECO:0000313" key="3">
    <source>
        <dbReference type="Proteomes" id="UP001215712"/>
    </source>
</evidence>
<protein>
    <submittedName>
        <fullName evidence="2">Uncharacterized protein</fullName>
    </submittedName>
</protein>
<evidence type="ECO:0000256" key="1">
    <source>
        <dbReference type="SAM" id="MobiDB-lite"/>
    </source>
</evidence>
<evidence type="ECO:0000313" key="2">
    <source>
        <dbReference type="EMBL" id="KAJ5727094.1"/>
    </source>
</evidence>
<dbReference type="Proteomes" id="UP001215712">
    <property type="component" value="Unassembled WGS sequence"/>
</dbReference>
<accession>A0AAD6MW46</accession>
<feature type="compositionally biased region" description="Basic and acidic residues" evidence="1">
    <location>
        <begin position="278"/>
        <end position="288"/>
    </location>
</feature>
<dbReference type="EMBL" id="JAQJAN010000006">
    <property type="protein sequence ID" value="KAJ5727094.1"/>
    <property type="molecule type" value="Genomic_DNA"/>
</dbReference>
<comment type="caution">
    <text evidence="2">The sequence shown here is derived from an EMBL/GenBank/DDBJ whole genome shotgun (WGS) entry which is preliminary data.</text>
</comment>
<sequence>MLRLRQLFRSQARPFRFNPGSYSHPVPTVRHVRFRRPWLRSFVSKCLLYGAAYQLWSSFILVRLDDDSHDADIPPEPTPNTTGLRRSPPGGEELLEGEDELGAPLFVPLTWSWLEEGELYAASDPEWQEFVQISKDRGRLQKLRDELAAIVLDNASGQLTPVLGGPLSLTGFWLVHQFPHRAPPEYLRSGIEFNDEGVAWVTKPIDPEIGDRIQSFMKPVHMALAIKDAYLVLFQRQVARFSGEPTHPPEIFNLPRNVHIDQMDQRQPDLTPSIEDLSADRSPTEDQPLHPSLVISTLQRLPLPDIGPGSDLHLASLAFRMRLNHYQTSIRRTPLRGTFFISGPVGVKGPNGFCRFEVRGEYDPSESKWRTVEMKLRDINLRKQRPLGGR</sequence>
<proteinExistence type="predicted"/>
<gene>
    <name evidence="2" type="ORF">N7493_004914</name>
</gene>
<feature type="region of interest" description="Disordered" evidence="1">
    <location>
        <begin position="268"/>
        <end position="289"/>
    </location>
</feature>
<organism evidence="2 3">
    <name type="scientific">Penicillium malachiteum</name>
    <dbReference type="NCBI Taxonomy" id="1324776"/>
    <lineage>
        <taxon>Eukaryota</taxon>
        <taxon>Fungi</taxon>
        <taxon>Dikarya</taxon>
        <taxon>Ascomycota</taxon>
        <taxon>Pezizomycotina</taxon>
        <taxon>Eurotiomycetes</taxon>
        <taxon>Eurotiomycetidae</taxon>
        <taxon>Eurotiales</taxon>
        <taxon>Aspergillaceae</taxon>
        <taxon>Penicillium</taxon>
    </lineage>
</organism>
<reference evidence="2" key="1">
    <citation type="journal article" date="2023" name="IMA Fungus">
        <title>Comparative genomic study of the Penicillium genus elucidates a diverse pangenome and 15 lateral gene transfer events.</title>
        <authorList>
            <person name="Petersen C."/>
            <person name="Sorensen T."/>
            <person name="Nielsen M.R."/>
            <person name="Sondergaard T.E."/>
            <person name="Sorensen J.L."/>
            <person name="Fitzpatrick D.A."/>
            <person name="Frisvad J.C."/>
            <person name="Nielsen K.L."/>
        </authorList>
    </citation>
    <scope>NUCLEOTIDE SEQUENCE</scope>
    <source>
        <strain evidence="2">IBT 17514</strain>
    </source>
</reference>
<reference evidence="2" key="2">
    <citation type="submission" date="2023-01" db="EMBL/GenBank/DDBJ databases">
        <authorList>
            <person name="Petersen C."/>
        </authorList>
    </citation>
    <scope>NUCLEOTIDE SEQUENCE</scope>
    <source>
        <strain evidence="2">IBT 17514</strain>
    </source>
</reference>
<name>A0AAD6MW46_9EURO</name>
<feature type="region of interest" description="Disordered" evidence="1">
    <location>
        <begin position="70"/>
        <end position="94"/>
    </location>
</feature>